<dbReference type="InterPro" id="IPR036339">
    <property type="entry name" value="PUB-like_dom_sf"/>
</dbReference>
<evidence type="ECO:0000256" key="1">
    <source>
        <dbReference type="ARBA" id="ARBA00038142"/>
    </source>
</evidence>
<evidence type="ECO:0000256" key="2">
    <source>
        <dbReference type="SAM" id="MobiDB-lite"/>
    </source>
</evidence>
<comment type="similarity">
    <text evidence="1">Belongs to the SPATA2 family.</text>
</comment>
<sequence>MHKQPPSSFGQAAEDLLRVYDHALEQQVLERGSSLPCREEKLWKQVEEMLKMGDARETHCLGLDPLQEMEEALQAGAAAGLRRRRANVRVGLKELAQVFEFLEQASLNLYLGPWRKEYKVIKMYSGRFTHYVAPVLSMPQIEKLFGLLGYEYGPSEPQQLLLQPPRVHPGSLNQFLRLSCAFFMARCECHLLWTALRNHPSDGQWELSLVHERRRGNALQVALENTLKKFEVKKRLHIDPDLEEDLYGADLEEMENGNFSLWPVQTPVQPETLRGSAPTKAPDKRSLEELNLPSDEKAGPESHRTCSCLNSPELVIRSLECDSLHDFSCAYFRKCQTRHSVGYVMKRPNGSTEGAAPDSPLGDDPEAPPPQPISFHACCDLTRLDPRVLCHSCSVFHSSSCRDAVVCKGQHAVSPAGGVFLWEGVQQEPHGAVQVLRQGLLQGLLVQEPGRMRLRPNVGPVDPCVTSALLRH</sequence>
<feature type="region of interest" description="Disordered" evidence="2">
    <location>
        <begin position="269"/>
        <end position="304"/>
    </location>
</feature>
<protein>
    <submittedName>
        <fullName evidence="4">Spermatogenesis-associated protein 2-like protein</fullName>
    </submittedName>
</protein>
<feature type="domain" description="Spermatogenesis-associated protein 2 PUB-like" evidence="3">
    <location>
        <begin position="91"/>
        <end position="216"/>
    </location>
</feature>
<evidence type="ECO:0000259" key="3">
    <source>
        <dbReference type="Pfam" id="PF21388"/>
    </source>
</evidence>
<accession>A0A834C7U7</accession>
<dbReference type="PANTHER" id="PTHR15326">
    <property type="entry name" value="SPERMATOGENESIS-ASSOCIATED PROTEIN 2/TAMOZHENNIC"/>
    <property type="match status" value="1"/>
</dbReference>
<dbReference type="AlphaFoldDB" id="A0A834C7U7"/>
<dbReference type="Gene3D" id="1.20.58.2190">
    <property type="match status" value="1"/>
</dbReference>
<name>A0A834C7U7_ORYME</name>
<dbReference type="SUPFAM" id="SSF143503">
    <property type="entry name" value="PUG domain-like"/>
    <property type="match status" value="1"/>
</dbReference>
<comment type="caution">
    <text evidence="4">The sequence shown here is derived from an EMBL/GenBank/DDBJ whole genome shotgun (WGS) entry which is preliminary data.</text>
</comment>
<dbReference type="InterPro" id="IPR048839">
    <property type="entry name" value="SPATA2_PUB-like"/>
</dbReference>
<proteinExistence type="inferred from homology"/>
<dbReference type="Proteomes" id="UP000646548">
    <property type="component" value="Unassembled WGS sequence"/>
</dbReference>
<reference evidence="4" key="1">
    <citation type="journal article" name="BMC Genomics">
        <title>Long-read sequencing and de novo genome assembly of marine medaka (Oryzias melastigma).</title>
        <authorList>
            <person name="Liang P."/>
            <person name="Saqib H.S.A."/>
            <person name="Ni X."/>
            <person name="Shen Y."/>
        </authorList>
    </citation>
    <scope>NUCLEOTIDE SEQUENCE</scope>
    <source>
        <strain evidence="4">Bigg-433</strain>
    </source>
</reference>
<feature type="region of interest" description="Disordered" evidence="2">
    <location>
        <begin position="346"/>
        <end position="367"/>
    </location>
</feature>
<dbReference type="EMBL" id="WKFB01000416">
    <property type="protein sequence ID" value="KAF6723663.1"/>
    <property type="molecule type" value="Genomic_DNA"/>
</dbReference>
<gene>
    <name evidence="4" type="ORF">FQA47_018649</name>
</gene>
<dbReference type="PANTHER" id="PTHR15326:SF7">
    <property type="entry name" value="SPERMATOGENESIS-ASSOCIATED PROTEIN 2-LIKE PROTEIN"/>
    <property type="match status" value="1"/>
</dbReference>
<evidence type="ECO:0000313" key="5">
    <source>
        <dbReference type="Proteomes" id="UP000646548"/>
    </source>
</evidence>
<dbReference type="GO" id="GO:0005737">
    <property type="term" value="C:cytoplasm"/>
    <property type="evidence" value="ECO:0007669"/>
    <property type="project" value="TreeGrafter"/>
</dbReference>
<dbReference type="Pfam" id="PF21388">
    <property type="entry name" value="SPATA2_PUB-like"/>
    <property type="match status" value="1"/>
</dbReference>
<feature type="compositionally biased region" description="Basic and acidic residues" evidence="2">
    <location>
        <begin position="281"/>
        <end position="304"/>
    </location>
</feature>
<organism evidence="4 5">
    <name type="scientific">Oryzias melastigma</name>
    <name type="common">Marine medaka</name>
    <dbReference type="NCBI Taxonomy" id="30732"/>
    <lineage>
        <taxon>Eukaryota</taxon>
        <taxon>Metazoa</taxon>
        <taxon>Chordata</taxon>
        <taxon>Craniata</taxon>
        <taxon>Vertebrata</taxon>
        <taxon>Euteleostomi</taxon>
        <taxon>Actinopterygii</taxon>
        <taxon>Neopterygii</taxon>
        <taxon>Teleostei</taxon>
        <taxon>Neoteleostei</taxon>
        <taxon>Acanthomorphata</taxon>
        <taxon>Ovalentaria</taxon>
        <taxon>Atherinomorphae</taxon>
        <taxon>Beloniformes</taxon>
        <taxon>Adrianichthyidae</taxon>
        <taxon>Oryziinae</taxon>
        <taxon>Oryzias</taxon>
    </lineage>
</organism>
<evidence type="ECO:0000313" key="4">
    <source>
        <dbReference type="EMBL" id="KAF6723663.1"/>
    </source>
</evidence>